<dbReference type="EMBL" id="BSDZ01000008">
    <property type="protein sequence ID" value="GLI60571.1"/>
    <property type="molecule type" value="Genomic_DNA"/>
</dbReference>
<dbReference type="Pfam" id="PF07714">
    <property type="entry name" value="PK_Tyr_Ser-Thr"/>
    <property type="match status" value="1"/>
</dbReference>
<dbReference type="Gene3D" id="1.10.510.10">
    <property type="entry name" value="Transferase(Phosphotransferase) domain 1"/>
    <property type="match status" value="1"/>
</dbReference>
<proteinExistence type="predicted"/>
<sequence>MMAPLCGCFGIPHRQPSRYASKPTRTISCCDGDNAQKAEFAPGYTTGTTQAMPDKAVKSSVSAHVLDAQHNKAVDNNPNGTWASAIVCSSKESSKTRQTLSDRGLSDSKLAQSDLFGAPKAPIEVSAMSISPVTDKCPGIPAPVEGALFANPSPLNTIHSILGAMSPTKFKAELGELLYIGQGATGLVCRASVTCLWDGSMNSPRLAPVSMAVKFMICNTPQQLWQRAKEALLSKLVSHPNLVRTLAMDVTLVTPNTYREWGGLHRASLDAAAVFQATHPKRTDGSTGFLVSVHPCQPRWPVGEHQALQTVSTSQVPCIGPDERGSNDGPLAVAEDPRPQTHPPPKRRCAEHQGTRLRNRTLGSVMAASQLPSFPGPLVANAGRPPDSLGSKAPCTVEPSELWPGCCGSTHSGGRSITASKARSWVQPDTGSSVNESCGEVNLNLPLYSEGVPAGVMPSGCKGIDDDSAGGGDGSFGSGCMFSVGGEWDPLARVGQPEVFQGGPAGMVRSLVGVGISLEDAAAASEDAGGGGEGGAPGVVAGAATASAVLAGIMSDGGLHPSKPMWPLQSLTPIAKSAAAAAASIRRPELAHKAVVPMEVHGVMDDAAASPTAFNRTPPDTAPAVLPLAMFMSMQAPHGPGTSHNSSVFGPKAVGQCATGCGANGVKCTRSYSREGDGFVDGVGRPNAGAEGSGTKGTSQHAEPVSIQDILYHLEAQPGRFLAKVIMEYCDSGTLLQRINSGDYVAHPDKGPLAMLSATRALLWCLQEIAAGMAHLHSLNIIHGDLKPGNVLLTTHPGSPLGYVCKVSDFGLATALEASEQTITHENWGTVVYMAPESCAGRCRKASDVYSFGVLLWQMCTGERPYAGLQAGQVLLGVKMGTLKLHWPAWANKSLVKVGEACLRFGPKERPGFKGIRSALAKIAVRLDHKIAAVEAAGIFDGPLLQSTSSSVLAIRQLHGAEGGAGGGGIAAGVTETSAVDGKLEGGSVSRGGAAVAAGC</sequence>
<evidence type="ECO:0000256" key="1">
    <source>
        <dbReference type="SAM" id="MobiDB-lite"/>
    </source>
</evidence>
<gene>
    <name evidence="3" type="ORF">VaNZ11_002730</name>
</gene>
<dbReference type="SUPFAM" id="SSF56112">
    <property type="entry name" value="Protein kinase-like (PK-like)"/>
    <property type="match status" value="1"/>
</dbReference>
<dbReference type="Proteomes" id="UP001165090">
    <property type="component" value="Unassembled WGS sequence"/>
</dbReference>
<evidence type="ECO:0000259" key="2">
    <source>
        <dbReference type="PROSITE" id="PS50011"/>
    </source>
</evidence>
<dbReference type="SMART" id="SM00220">
    <property type="entry name" value="S_TKc"/>
    <property type="match status" value="1"/>
</dbReference>
<keyword evidence="4" id="KW-1185">Reference proteome</keyword>
<dbReference type="PROSITE" id="PS50011">
    <property type="entry name" value="PROTEIN_KINASE_DOM"/>
    <property type="match status" value="1"/>
</dbReference>
<feature type="domain" description="Protein kinase" evidence="2">
    <location>
        <begin position="634"/>
        <end position="932"/>
    </location>
</feature>
<name>A0ABQ5RSK6_9CHLO</name>
<evidence type="ECO:0000313" key="3">
    <source>
        <dbReference type="EMBL" id="GLI60571.1"/>
    </source>
</evidence>
<organism evidence="3 4">
    <name type="scientific">Volvox africanus</name>
    <dbReference type="NCBI Taxonomy" id="51714"/>
    <lineage>
        <taxon>Eukaryota</taxon>
        <taxon>Viridiplantae</taxon>
        <taxon>Chlorophyta</taxon>
        <taxon>core chlorophytes</taxon>
        <taxon>Chlorophyceae</taxon>
        <taxon>CS clade</taxon>
        <taxon>Chlamydomonadales</taxon>
        <taxon>Volvocaceae</taxon>
        <taxon>Volvox</taxon>
    </lineage>
</organism>
<dbReference type="InterPro" id="IPR051681">
    <property type="entry name" value="Ser/Thr_Kinases-Pseudokinases"/>
</dbReference>
<comment type="caution">
    <text evidence="3">The sequence shown here is derived from an EMBL/GenBank/DDBJ whole genome shotgun (WGS) entry which is preliminary data.</text>
</comment>
<dbReference type="PANTHER" id="PTHR44329:SF214">
    <property type="entry name" value="PROTEIN KINASE DOMAIN-CONTAINING PROTEIN"/>
    <property type="match status" value="1"/>
</dbReference>
<dbReference type="InterPro" id="IPR008271">
    <property type="entry name" value="Ser/Thr_kinase_AS"/>
</dbReference>
<dbReference type="InterPro" id="IPR011009">
    <property type="entry name" value="Kinase-like_dom_sf"/>
</dbReference>
<evidence type="ECO:0000313" key="4">
    <source>
        <dbReference type="Proteomes" id="UP001165090"/>
    </source>
</evidence>
<accession>A0ABQ5RSK6</accession>
<feature type="region of interest" description="Disordered" evidence="1">
    <location>
        <begin position="679"/>
        <end position="701"/>
    </location>
</feature>
<reference evidence="3 4" key="1">
    <citation type="journal article" date="2023" name="IScience">
        <title>Expanded male sex-determining region conserved during the evolution of homothallism in the green alga Volvox.</title>
        <authorList>
            <person name="Yamamoto K."/>
            <person name="Matsuzaki R."/>
            <person name="Mahakham W."/>
            <person name="Heman W."/>
            <person name="Sekimoto H."/>
            <person name="Kawachi M."/>
            <person name="Minakuchi Y."/>
            <person name="Toyoda A."/>
            <person name="Nozaki H."/>
        </authorList>
    </citation>
    <scope>NUCLEOTIDE SEQUENCE [LARGE SCALE GENOMIC DNA]</scope>
    <source>
        <strain evidence="3 4">NIES-4468</strain>
    </source>
</reference>
<dbReference type="PANTHER" id="PTHR44329">
    <property type="entry name" value="SERINE/THREONINE-PROTEIN KINASE TNNI3K-RELATED"/>
    <property type="match status" value="1"/>
</dbReference>
<dbReference type="PROSITE" id="PS00108">
    <property type="entry name" value="PROTEIN_KINASE_ST"/>
    <property type="match status" value="1"/>
</dbReference>
<dbReference type="InterPro" id="IPR001245">
    <property type="entry name" value="Ser-Thr/Tyr_kinase_cat_dom"/>
</dbReference>
<dbReference type="InterPro" id="IPR000719">
    <property type="entry name" value="Prot_kinase_dom"/>
</dbReference>
<protein>
    <recommendedName>
        <fullName evidence="2">Protein kinase domain-containing protein</fullName>
    </recommendedName>
</protein>
<feature type="region of interest" description="Disordered" evidence="1">
    <location>
        <begin position="316"/>
        <end position="355"/>
    </location>
</feature>